<keyword evidence="5" id="KW-0964">Secreted</keyword>
<keyword evidence="12" id="KW-0812">Transmembrane</keyword>
<keyword evidence="10" id="KW-0873">Pyrrolidone carboxylic acid</keyword>
<reference evidence="15" key="2">
    <citation type="submission" date="2018-07" db="EMBL/GenBank/DDBJ databases">
        <authorList>
            <person name="Quirk P.G."/>
            <person name="Krulwich T.A."/>
        </authorList>
    </citation>
    <scope>NUCLEOTIDE SEQUENCE</scope>
</reference>
<keyword evidence="4" id="KW-0813">Transport</keyword>
<evidence type="ECO:0000256" key="7">
    <source>
        <dbReference type="ARBA" id="ARBA00023121"/>
    </source>
</evidence>
<evidence type="ECO:0000256" key="4">
    <source>
        <dbReference type="ARBA" id="ARBA00022448"/>
    </source>
</evidence>
<dbReference type="VEuPathDB" id="VectorBase:CSON011365"/>
<dbReference type="Gene3D" id="2.40.128.20">
    <property type="match status" value="1"/>
</dbReference>
<name>A0A336M3D4_CULSO</name>
<keyword evidence="6" id="KW-0732">Signal</keyword>
<dbReference type="GO" id="GO:0008289">
    <property type="term" value="F:lipid binding"/>
    <property type="evidence" value="ECO:0007669"/>
    <property type="project" value="UniProtKB-KW"/>
</dbReference>
<dbReference type="InterPro" id="IPR012674">
    <property type="entry name" value="Calycin"/>
</dbReference>
<dbReference type="GO" id="GO:0006869">
    <property type="term" value="P:lipid transport"/>
    <property type="evidence" value="ECO:0007669"/>
    <property type="project" value="InterPro"/>
</dbReference>
<protein>
    <recommendedName>
        <fullName evidence="3">Apolipoprotein D</fullName>
    </recommendedName>
</protein>
<dbReference type="CDD" id="cd19437">
    <property type="entry name" value="lipocalin_apoD-like"/>
    <property type="match status" value="1"/>
</dbReference>
<evidence type="ECO:0000256" key="10">
    <source>
        <dbReference type="ARBA" id="ARBA00023283"/>
    </source>
</evidence>
<evidence type="ECO:0000259" key="13">
    <source>
        <dbReference type="Pfam" id="PF08212"/>
    </source>
</evidence>
<evidence type="ECO:0000256" key="8">
    <source>
        <dbReference type="ARBA" id="ARBA00023157"/>
    </source>
</evidence>
<evidence type="ECO:0000256" key="2">
    <source>
        <dbReference type="ARBA" id="ARBA00006889"/>
    </source>
</evidence>
<keyword evidence="12" id="KW-0472">Membrane</keyword>
<dbReference type="PANTHER" id="PTHR10612">
    <property type="entry name" value="APOLIPOPROTEIN D"/>
    <property type="match status" value="1"/>
</dbReference>
<dbReference type="GO" id="GO:0042246">
    <property type="term" value="P:tissue regeneration"/>
    <property type="evidence" value="ECO:0007669"/>
    <property type="project" value="InterPro"/>
</dbReference>
<reference evidence="14" key="1">
    <citation type="submission" date="2018-04" db="EMBL/GenBank/DDBJ databases">
        <authorList>
            <person name="Go L.Y."/>
            <person name="Mitchell J.A."/>
        </authorList>
    </citation>
    <scope>NUCLEOTIDE SEQUENCE</scope>
    <source>
        <tissue evidence="14">Whole organism</tissue>
    </source>
</reference>
<dbReference type="PRINTS" id="PR01219">
    <property type="entry name" value="APOLIPOPROTD"/>
</dbReference>
<dbReference type="GO" id="GO:0005576">
    <property type="term" value="C:extracellular region"/>
    <property type="evidence" value="ECO:0007669"/>
    <property type="project" value="UniProtKB-SubCell"/>
</dbReference>
<keyword evidence="9" id="KW-0325">Glycoprotein</keyword>
<dbReference type="InterPro" id="IPR022271">
    <property type="entry name" value="Lipocalin_ApoD"/>
</dbReference>
<dbReference type="InterPro" id="IPR002969">
    <property type="entry name" value="ApolipopD"/>
</dbReference>
<evidence type="ECO:0000256" key="11">
    <source>
        <dbReference type="PIRNR" id="PIRNR036893"/>
    </source>
</evidence>
<dbReference type="EMBL" id="UFQS01000495">
    <property type="protein sequence ID" value="SSX04381.1"/>
    <property type="molecule type" value="Genomic_DNA"/>
</dbReference>
<dbReference type="PIRSF" id="PIRSF036893">
    <property type="entry name" value="Lipocalin_ApoD"/>
    <property type="match status" value="1"/>
</dbReference>
<keyword evidence="7" id="KW-0446">Lipid-binding</keyword>
<evidence type="ECO:0000313" key="14">
    <source>
        <dbReference type="EMBL" id="SSX04381.1"/>
    </source>
</evidence>
<comment type="subcellular location">
    <subcellularLocation>
        <location evidence="1">Secreted</location>
    </subcellularLocation>
</comment>
<evidence type="ECO:0000256" key="9">
    <source>
        <dbReference type="ARBA" id="ARBA00023180"/>
    </source>
</evidence>
<dbReference type="GO" id="GO:0006629">
    <property type="term" value="P:lipid metabolic process"/>
    <property type="evidence" value="ECO:0007669"/>
    <property type="project" value="TreeGrafter"/>
</dbReference>
<sequence>MIAYRQEFNNGTLVPNLSTMALKHILLLIGFVAITSAQVPYFSGCPKVNVMQGFNPESYLGRWYEYEKYPFLFELGGKCITADYTLRPDGKVGVHNRQVNQIFGTENTITGFAVPNESEPAKLSVSFPSVSSSLASPYWVLYTDYQNYAVVFSCSEFAGLASTRMIWILTRERFPAPEIVQVAYDIIDNNGLSKSFLIKTDHQNCDATMRKG</sequence>
<accession>A0A336M3D4</accession>
<dbReference type="GO" id="GO:0000302">
    <property type="term" value="P:response to reactive oxygen species"/>
    <property type="evidence" value="ECO:0007669"/>
    <property type="project" value="TreeGrafter"/>
</dbReference>
<evidence type="ECO:0000256" key="12">
    <source>
        <dbReference type="SAM" id="Phobius"/>
    </source>
</evidence>
<dbReference type="AlphaFoldDB" id="A0A336M3D4"/>
<dbReference type="SUPFAM" id="SSF50814">
    <property type="entry name" value="Lipocalins"/>
    <property type="match status" value="1"/>
</dbReference>
<evidence type="ECO:0000256" key="5">
    <source>
        <dbReference type="ARBA" id="ARBA00022525"/>
    </source>
</evidence>
<proteinExistence type="inferred from homology"/>
<gene>
    <name evidence="15" type="primary">CSON011365</name>
</gene>
<keyword evidence="12" id="KW-1133">Transmembrane helix</keyword>
<dbReference type="PANTHER" id="PTHR10612:SF34">
    <property type="entry name" value="APOLIPOPROTEIN D"/>
    <property type="match status" value="1"/>
</dbReference>
<organism evidence="15">
    <name type="scientific">Culicoides sonorensis</name>
    <name type="common">Biting midge</name>
    <dbReference type="NCBI Taxonomy" id="179676"/>
    <lineage>
        <taxon>Eukaryota</taxon>
        <taxon>Metazoa</taxon>
        <taxon>Ecdysozoa</taxon>
        <taxon>Arthropoda</taxon>
        <taxon>Hexapoda</taxon>
        <taxon>Insecta</taxon>
        <taxon>Pterygota</taxon>
        <taxon>Neoptera</taxon>
        <taxon>Endopterygota</taxon>
        <taxon>Diptera</taxon>
        <taxon>Nematocera</taxon>
        <taxon>Chironomoidea</taxon>
        <taxon>Ceratopogonidae</taxon>
        <taxon>Ceratopogoninae</taxon>
        <taxon>Culicoides</taxon>
        <taxon>Monoculicoides</taxon>
    </lineage>
</organism>
<evidence type="ECO:0000256" key="3">
    <source>
        <dbReference type="ARBA" id="ARBA00019890"/>
    </source>
</evidence>
<dbReference type="GO" id="GO:0007420">
    <property type="term" value="P:brain development"/>
    <property type="evidence" value="ECO:0007669"/>
    <property type="project" value="InterPro"/>
</dbReference>
<dbReference type="OMA" id="EDMKNPA"/>
<feature type="domain" description="Lipocalin/cytosolic fatty-acid binding" evidence="13">
    <location>
        <begin position="57"/>
        <end position="195"/>
    </location>
</feature>
<evidence type="ECO:0000313" key="15">
    <source>
        <dbReference type="EMBL" id="SSX24745.1"/>
    </source>
</evidence>
<dbReference type="GO" id="GO:0005737">
    <property type="term" value="C:cytoplasm"/>
    <property type="evidence" value="ECO:0007669"/>
    <property type="project" value="TreeGrafter"/>
</dbReference>
<dbReference type="FunFam" id="2.40.128.20:FF:000003">
    <property type="entry name" value="Apolipoprotein D"/>
    <property type="match status" value="1"/>
</dbReference>
<evidence type="ECO:0000256" key="6">
    <source>
        <dbReference type="ARBA" id="ARBA00022729"/>
    </source>
</evidence>
<comment type="similarity">
    <text evidence="2 11">Belongs to the calycin superfamily. Lipocalin family.</text>
</comment>
<dbReference type="EMBL" id="UFQT01000495">
    <property type="protein sequence ID" value="SSX24745.1"/>
    <property type="molecule type" value="Genomic_DNA"/>
</dbReference>
<dbReference type="Pfam" id="PF08212">
    <property type="entry name" value="Lipocalin_2"/>
    <property type="match status" value="1"/>
</dbReference>
<keyword evidence="8" id="KW-1015">Disulfide bond</keyword>
<evidence type="ECO:0000256" key="1">
    <source>
        <dbReference type="ARBA" id="ARBA00004613"/>
    </source>
</evidence>
<feature type="transmembrane region" description="Helical" evidence="12">
    <location>
        <begin position="21"/>
        <end position="42"/>
    </location>
</feature>
<dbReference type="InterPro" id="IPR000566">
    <property type="entry name" value="Lipocln_cytosolic_FA-bd_dom"/>
</dbReference>